<evidence type="ECO:0000313" key="2">
    <source>
        <dbReference type="EMBL" id="KAL0312949.1"/>
    </source>
</evidence>
<protein>
    <submittedName>
        <fullName evidence="2">Uncharacterized protein</fullName>
    </submittedName>
</protein>
<evidence type="ECO:0000256" key="1">
    <source>
        <dbReference type="SAM" id="MobiDB-lite"/>
    </source>
</evidence>
<feature type="region of interest" description="Disordered" evidence="1">
    <location>
        <begin position="1"/>
        <end position="60"/>
    </location>
</feature>
<sequence>MPNNYIRRPQPDPYQSPPTMASQKSAATPSSCASNDPETNEAEPSPCSKVKICGSTPKKP</sequence>
<organism evidence="2">
    <name type="scientific">Sesamum radiatum</name>
    <name type="common">Black benniseed</name>
    <dbReference type="NCBI Taxonomy" id="300843"/>
    <lineage>
        <taxon>Eukaryota</taxon>
        <taxon>Viridiplantae</taxon>
        <taxon>Streptophyta</taxon>
        <taxon>Embryophyta</taxon>
        <taxon>Tracheophyta</taxon>
        <taxon>Spermatophyta</taxon>
        <taxon>Magnoliopsida</taxon>
        <taxon>eudicotyledons</taxon>
        <taxon>Gunneridae</taxon>
        <taxon>Pentapetalae</taxon>
        <taxon>asterids</taxon>
        <taxon>lamiids</taxon>
        <taxon>Lamiales</taxon>
        <taxon>Pedaliaceae</taxon>
        <taxon>Sesamum</taxon>
    </lineage>
</organism>
<reference evidence="2" key="1">
    <citation type="submission" date="2020-06" db="EMBL/GenBank/DDBJ databases">
        <authorList>
            <person name="Li T."/>
            <person name="Hu X."/>
            <person name="Zhang T."/>
            <person name="Song X."/>
            <person name="Zhang H."/>
            <person name="Dai N."/>
            <person name="Sheng W."/>
            <person name="Hou X."/>
            <person name="Wei L."/>
        </authorList>
    </citation>
    <scope>NUCLEOTIDE SEQUENCE</scope>
    <source>
        <strain evidence="2">G02</strain>
        <tissue evidence="2">Leaf</tissue>
    </source>
</reference>
<dbReference type="EMBL" id="JACGWJ010000026">
    <property type="protein sequence ID" value="KAL0312949.1"/>
    <property type="molecule type" value="Genomic_DNA"/>
</dbReference>
<name>A0AAW2L297_SESRA</name>
<feature type="compositionally biased region" description="Polar residues" evidence="1">
    <location>
        <begin position="17"/>
        <end position="37"/>
    </location>
</feature>
<gene>
    <name evidence="2" type="ORF">Sradi_5694200</name>
</gene>
<comment type="caution">
    <text evidence="2">The sequence shown here is derived from an EMBL/GenBank/DDBJ whole genome shotgun (WGS) entry which is preliminary data.</text>
</comment>
<reference evidence="2" key="2">
    <citation type="journal article" date="2024" name="Plant">
        <title>Genomic evolution and insights into agronomic trait innovations of Sesamum species.</title>
        <authorList>
            <person name="Miao H."/>
            <person name="Wang L."/>
            <person name="Qu L."/>
            <person name="Liu H."/>
            <person name="Sun Y."/>
            <person name="Le M."/>
            <person name="Wang Q."/>
            <person name="Wei S."/>
            <person name="Zheng Y."/>
            <person name="Lin W."/>
            <person name="Duan Y."/>
            <person name="Cao H."/>
            <person name="Xiong S."/>
            <person name="Wang X."/>
            <person name="Wei L."/>
            <person name="Li C."/>
            <person name="Ma Q."/>
            <person name="Ju M."/>
            <person name="Zhao R."/>
            <person name="Li G."/>
            <person name="Mu C."/>
            <person name="Tian Q."/>
            <person name="Mei H."/>
            <person name="Zhang T."/>
            <person name="Gao T."/>
            <person name="Zhang H."/>
        </authorList>
    </citation>
    <scope>NUCLEOTIDE SEQUENCE</scope>
    <source>
        <strain evidence="2">G02</strain>
    </source>
</reference>
<proteinExistence type="predicted"/>
<accession>A0AAW2L297</accession>
<dbReference type="AlphaFoldDB" id="A0AAW2L297"/>